<organism evidence="1 2">
    <name type="scientific">Marinomonas balearica</name>
    <dbReference type="NCBI Taxonomy" id="491947"/>
    <lineage>
        <taxon>Bacteria</taxon>
        <taxon>Pseudomonadati</taxon>
        <taxon>Pseudomonadota</taxon>
        <taxon>Gammaproteobacteria</taxon>
        <taxon>Oceanospirillales</taxon>
        <taxon>Oceanospirillaceae</taxon>
        <taxon>Marinomonas</taxon>
    </lineage>
</organism>
<dbReference type="SUPFAM" id="SSF53335">
    <property type="entry name" value="S-adenosyl-L-methionine-dependent methyltransferases"/>
    <property type="match status" value="1"/>
</dbReference>
<dbReference type="EMBL" id="SNXC01000014">
    <property type="protein sequence ID" value="TDO96244.1"/>
    <property type="molecule type" value="Genomic_DNA"/>
</dbReference>
<dbReference type="GO" id="GO:0008168">
    <property type="term" value="F:methyltransferase activity"/>
    <property type="evidence" value="ECO:0007669"/>
    <property type="project" value="UniProtKB-KW"/>
</dbReference>
<dbReference type="Proteomes" id="UP000294656">
    <property type="component" value="Unassembled WGS sequence"/>
</dbReference>
<keyword evidence="1" id="KW-0808">Transferase</keyword>
<protein>
    <submittedName>
        <fullName evidence="1">Methyltransferase family protein</fullName>
    </submittedName>
</protein>
<keyword evidence="2" id="KW-1185">Reference proteome</keyword>
<dbReference type="RefSeq" id="WP_133504543.1">
    <property type="nucleotide sequence ID" value="NZ_SNXC01000014.1"/>
</dbReference>
<name>A0A4R6M4T4_9GAMM</name>
<keyword evidence="1" id="KW-0489">Methyltransferase</keyword>
<dbReference type="InterPro" id="IPR029063">
    <property type="entry name" value="SAM-dependent_MTases_sf"/>
</dbReference>
<dbReference type="OrthoDB" id="7068720at2"/>
<accession>A0A4R6M4T4</accession>
<dbReference type="GO" id="GO:0032259">
    <property type="term" value="P:methylation"/>
    <property type="evidence" value="ECO:0007669"/>
    <property type="project" value="UniProtKB-KW"/>
</dbReference>
<evidence type="ECO:0000313" key="1">
    <source>
        <dbReference type="EMBL" id="TDO96244.1"/>
    </source>
</evidence>
<dbReference type="Gene3D" id="3.40.50.150">
    <property type="entry name" value="Vaccinia Virus protein VP39"/>
    <property type="match status" value="1"/>
</dbReference>
<dbReference type="Pfam" id="PF13578">
    <property type="entry name" value="Methyltransf_24"/>
    <property type="match status" value="1"/>
</dbReference>
<reference evidence="1 2" key="1">
    <citation type="submission" date="2019-03" db="EMBL/GenBank/DDBJ databases">
        <title>Genomic Encyclopedia of Type Strains, Phase III (KMG-III): the genomes of soil and plant-associated and newly described type strains.</title>
        <authorList>
            <person name="Whitman W."/>
        </authorList>
    </citation>
    <scope>NUCLEOTIDE SEQUENCE [LARGE SCALE GENOMIC DNA]</scope>
    <source>
        <strain evidence="1 2">CECT 7378</strain>
    </source>
</reference>
<dbReference type="AlphaFoldDB" id="A0A4R6M4T4"/>
<evidence type="ECO:0000313" key="2">
    <source>
        <dbReference type="Proteomes" id="UP000294656"/>
    </source>
</evidence>
<comment type="caution">
    <text evidence="1">The sequence shown here is derived from an EMBL/GenBank/DDBJ whole genome shotgun (WGS) entry which is preliminary data.</text>
</comment>
<proteinExistence type="predicted"/>
<gene>
    <name evidence="1" type="ORF">DFP79_2816</name>
</gene>
<sequence>MDIHAIADDLDNWVTNHPWAKGGYVDPSSTREERIAYHSNKSSTNPIQQVREEILGLVEVMLGLKKRQKIVEIGFGEIGGTHRLFKQLFDEVHTIEVRNDVVDRHVHEQMEGELGNSHFYIGPSNDPDNYLNVCRAVVQCDALFIDGHHSRNIVESDWRMYHHLVREGGIIIFHDTIVDFEGEREVAGLVEDLSHGNINGRKHEFSHIHKSVDVGISYYIV</sequence>